<evidence type="ECO:0000256" key="5">
    <source>
        <dbReference type="ARBA" id="ARBA00022822"/>
    </source>
</evidence>
<evidence type="ECO:0000256" key="3">
    <source>
        <dbReference type="ARBA" id="ARBA00012572"/>
    </source>
</evidence>
<dbReference type="PANTHER" id="PTHR42894">
    <property type="entry name" value="N-(5'-PHOSPHORIBOSYL)ANTHRANILATE ISOMERASE"/>
    <property type="match status" value="1"/>
</dbReference>
<keyword evidence="6" id="KW-0057">Aromatic amino acid biosynthesis</keyword>
<dbReference type="EC" id="5.3.1.24" evidence="3"/>
<dbReference type="InterPro" id="IPR013785">
    <property type="entry name" value="Aldolase_TIM"/>
</dbReference>
<dbReference type="Proteomes" id="UP001057375">
    <property type="component" value="Unassembled WGS sequence"/>
</dbReference>
<dbReference type="InterPro" id="IPR001240">
    <property type="entry name" value="PRAI_dom"/>
</dbReference>
<keyword evidence="4" id="KW-0028">Amino-acid biosynthesis</keyword>
<evidence type="ECO:0000256" key="6">
    <source>
        <dbReference type="ARBA" id="ARBA00023141"/>
    </source>
</evidence>
<proteinExistence type="inferred from homology"/>
<sequence length="94" mass="10069">EFQADIDRFALHCTYLLFDAGKSGGGHGVAMEFEVFKDVTIPVPWLLAGGLSAENLKEALDTAKPNGVDLNSGVEFEPGKKDRNKLAAAFAAMK</sequence>
<evidence type="ECO:0000256" key="1">
    <source>
        <dbReference type="ARBA" id="ARBA00004664"/>
    </source>
</evidence>
<organism evidence="9 10">
    <name type="scientific">Aduncisulcus paluster</name>
    <dbReference type="NCBI Taxonomy" id="2918883"/>
    <lineage>
        <taxon>Eukaryota</taxon>
        <taxon>Metamonada</taxon>
        <taxon>Carpediemonas-like organisms</taxon>
        <taxon>Aduncisulcus</taxon>
    </lineage>
</organism>
<dbReference type="Gene3D" id="3.20.20.70">
    <property type="entry name" value="Aldolase class I"/>
    <property type="match status" value="1"/>
</dbReference>
<comment type="caution">
    <text evidence="9">The sequence shown here is derived from an EMBL/GenBank/DDBJ whole genome shotgun (WGS) entry which is preliminary data.</text>
</comment>
<dbReference type="PANTHER" id="PTHR42894:SF1">
    <property type="entry name" value="N-(5'-PHOSPHORIBOSYL)ANTHRANILATE ISOMERASE"/>
    <property type="match status" value="1"/>
</dbReference>
<evidence type="ECO:0000256" key="7">
    <source>
        <dbReference type="ARBA" id="ARBA00023235"/>
    </source>
</evidence>
<gene>
    <name evidence="9" type="ORF">ADUPG1_001438</name>
</gene>
<comment type="similarity">
    <text evidence="2">Belongs to the TrpF family.</text>
</comment>
<comment type="pathway">
    <text evidence="1">Amino-acid biosynthesis; L-tryptophan biosynthesis; L-tryptophan from chorismate: step 3/5.</text>
</comment>
<dbReference type="Pfam" id="PF00697">
    <property type="entry name" value="PRAI"/>
    <property type="match status" value="1"/>
</dbReference>
<dbReference type="GO" id="GO:0016853">
    <property type="term" value="F:isomerase activity"/>
    <property type="evidence" value="ECO:0007669"/>
    <property type="project" value="UniProtKB-KW"/>
</dbReference>
<protein>
    <recommendedName>
        <fullName evidence="3">phosphoribosylanthranilate isomerase</fullName>
        <ecNumber evidence="3">5.3.1.24</ecNumber>
    </recommendedName>
</protein>
<dbReference type="InterPro" id="IPR011060">
    <property type="entry name" value="RibuloseP-bd_barrel"/>
</dbReference>
<dbReference type="SUPFAM" id="SSF51366">
    <property type="entry name" value="Ribulose-phoshate binding barrel"/>
    <property type="match status" value="1"/>
</dbReference>
<evidence type="ECO:0000259" key="8">
    <source>
        <dbReference type="Pfam" id="PF00697"/>
    </source>
</evidence>
<accession>A0ABQ5KCG0</accession>
<feature type="domain" description="N-(5'phosphoribosyl) anthranilate isomerase (PRAI)" evidence="8">
    <location>
        <begin position="6"/>
        <end position="90"/>
    </location>
</feature>
<evidence type="ECO:0000313" key="9">
    <source>
        <dbReference type="EMBL" id="GKT30233.1"/>
    </source>
</evidence>
<name>A0ABQ5KCG0_9EUKA</name>
<evidence type="ECO:0000256" key="2">
    <source>
        <dbReference type="ARBA" id="ARBA00007571"/>
    </source>
</evidence>
<keyword evidence="7 9" id="KW-0413">Isomerase</keyword>
<evidence type="ECO:0000256" key="4">
    <source>
        <dbReference type="ARBA" id="ARBA00022605"/>
    </source>
</evidence>
<feature type="non-terminal residue" evidence="9">
    <location>
        <position position="1"/>
    </location>
</feature>
<reference evidence="9" key="1">
    <citation type="submission" date="2022-03" db="EMBL/GenBank/DDBJ databases">
        <title>Draft genome sequence of Aduncisulcus paluster, a free-living microaerophilic Fornicata.</title>
        <authorList>
            <person name="Yuyama I."/>
            <person name="Kume K."/>
            <person name="Tamura T."/>
            <person name="Inagaki Y."/>
            <person name="Hashimoto T."/>
        </authorList>
    </citation>
    <scope>NUCLEOTIDE SEQUENCE</scope>
    <source>
        <strain evidence="9">NY0171</strain>
    </source>
</reference>
<keyword evidence="5" id="KW-0822">Tryptophan biosynthesis</keyword>
<keyword evidence="10" id="KW-1185">Reference proteome</keyword>
<dbReference type="InterPro" id="IPR044643">
    <property type="entry name" value="TrpF_fam"/>
</dbReference>
<dbReference type="EMBL" id="BQXS01001185">
    <property type="protein sequence ID" value="GKT30233.1"/>
    <property type="molecule type" value="Genomic_DNA"/>
</dbReference>
<evidence type="ECO:0000313" key="10">
    <source>
        <dbReference type="Proteomes" id="UP001057375"/>
    </source>
</evidence>